<dbReference type="InterPro" id="IPR002491">
    <property type="entry name" value="ABC_transptr_periplasmic_BD"/>
</dbReference>
<feature type="domain" description="Fe/B12 periplasmic-binding" evidence="3">
    <location>
        <begin position="62"/>
        <end position="333"/>
    </location>
</feature>
<gene>
    <name evidence="4" type="ORF">G7070_17055</name>
</gene>
<reference evidence="4 5" key="1">
    <citation type="submission" date="2020-03" db="EMBL/GenBank/DDBJ databases">
        <title>Propioniciclava sp. nov., isolated from Hydrophilus acuminatus.</title>
        <authorList>
            <person name="Hyun D.-W."/>
            <person name="Bae J.-W."/>
        </authorList>
    </citation>
    <scope>NUCLEOTIDE SEQUENCE [LARGE SCALE GENOMIC DNA]</scope>
    <source>
        <strain evidence="4 5">HDW11</strain>
    </source>
</reference>
<protein>
    <submittedName>
        <fullName evidence="4">ABC transporter substrate-binding protein</fullName>
    </submittedName>
</protein>
<proteinExistence type="inferred from homology"/>
<dbReference type="InterPro" id="IPR050902">
    <property type="entry name" value="ABC_Transporter_SBP"/>
</dbReference>
<dbReference type="RefSeq" id="WP_166234726.1">
    <property type="nucleotide sequence ID" value="NZ_CP049865.1"/>
</dbReference>
<evidence type="ECO:0000256" key="1">
    <source>
        <dbReference type="ARBA" id="ARBA00008814"/>
    </source>
</evidence>
<feature type="signal peptide" evidence="2">
    <location>
        <begin position="1"/>
        <end position="27"/>
    </location>
</feature>
<dbReference type="PANTHER" id="PTHR30535">
    <property type="entry name" value="VITAMIN B12-BINDING PROTEIN"/>
    <property type="match status" value="1"/>
</dbReference>
<evidence type="ECO:0000259" key="3">
    <source>
        <dbReference type="PROSITE" id="PS50983"/>
    </source>
</evidence>
<evidence type="ECO:0000313" key="4">
    <source>
        <dbReference type="EMBL" id="QIK73659.1"/>
    </source>
</evidence>
<dbReference type="AlphaFoldDB" id="A0A6G7YAB3"/>
<accession>A0A6G7YAB3</accession>
<feature type="chain" id="PRO_5026141946" evidence="2">
    <location>
        <begin position="28"/>
        <end position="333"/>
    </location>
</feature>
<dbReference type="Gene3D" id="3.40.50.1980">
    <property type="entry name" value="Nitrogenase molybdenum iron protein domain"/>
    <property type="match status" value="2"/>
</dbReference>
<dbReference type="PROSITE" id="PS51257">
    <property type="entry name" value="PROKAR_LIPOPROTEIN"/>
    <property type="match status" value="1"/>
</dbReference>
<name>A0A6G7YAB3_9ACTN</name>
<dbReference type="Pfam" id="PF01497">
    <property type="entry name" value="Peripla_BP_2"/>
    <property type="match status" value="1"/>
</dbReference>
<comment type="similarity">
    <text evidence="1">Belongs to the bacterial solute-binding protein 8 family.</text>
</comment>
<evidence type="ECO:0000256" key="2">
    <source>
        <dbReference type="SAM" id="SignalP"/>
    </source>
</evidence>
<dbReference type="KEGG" id="prv:G7070_17055"/>
<organism evidence="4 5">
    <name type="scientific">Propioniciclava coleopterorum</name>
    <dbReference type="NCBI Taxonomy" id="2714937"/>
    <lineage>
        <taxon>Bacteria</taxon>
        <taxon>Bacillati</taxon>
        <taxon>Actinomycetota</taxon>
        <taxon>Actinomycetes</taxon>
        <taxon>Propionibacteriales</taxon>
        <taxon>Propionibacteriaceae</taxon>
        <taxon>Propioniciclava</taxon>
    </lineage>
</organism>
<dbReference type="SUPFAM" id="SSF53807">
    <property type="entry name" value="Helical backbone' metal receptor"/>
    <property type="match status" value="1"/>
</dbReference>
<dbReference type="PANTHER" id="PTHR30535:SF7">
    <property type="entry name" value="IRON(III) DICITRATE-BINDING PROTEIN"/>
    <property type="match status" value="1"/>
</dbReference>
<dbReference type="EMBL" id="CP049865">
    <property type="protein sequence ID" value="QIK73659.1"/>
    <property type="molecule type" value="Genomic_DNA"/>
</dbReference>
<evidence type="ECO:0000313" key="5">
    <source>
        <dbReference type="Proteomes" id="UP000501058"/>
    </source>
</evidence>
<dbReference type="Proteomes" id="UP000501058">
    <property type="component" value="Chromosome"/>
</dbReference>
<keyword evidence="2" id="KW-0732">Signal</keyword>
<keyword evidence="5" id="KW-1185">Reference proteome</keyword>
<sequence>MRPSSPITRLVALGLAAGLALTGCAGAPDATPGSSPSESQAPFHVSLTNCGVPLTLDAPPARAVALNQGVIEEVLSVGAAGQLAGTAYLDDAIAEHLEAAYATVPVLAEQYPTREAFLQATPDFALASYNSAFGEKGVGSREELAASGIGTYIDPFGCPNVADRPAATFENVWTGIGEVGAIFGRDAEATALIEAQRTRLASLRADRAGDGLRVVWWDGGDTAPSVGGAGGGPALVLDAVGATNVFADQPKAWASVSWEQVVAADPDVIVTVDASWDPAEQKRAHLQADPVLQNLRAVREGRIVTVAFSQSTPGVGLIDGARSLAEQLERLPA</sequence>
<dbReference type="PROSITE" id="PS50983">
    <property type="entry name" value="FE_B12_PBP"/>
    <property type="match status" value="1"/>
</dbReference>